<evidence type="ECO:0000313" key="7">
    <source>
        <dbReference type="Proteomes" id="UP000332487"/>
    </source>
</evidence>
<dbReference type="InterPro" id="IPR047868">
    <property type="entry name" value="Ribosomal_L34e_arc-type"/>
</dbReference>
<gene>
    <name evidence="4" type="primary">rpl34e</name>
    <name evidence="6" type="ORF">UNLARM2_0783</name>
</gene>
<dbReference type="GO" id="GO:1990904">
    <property type="term" value="C:ribonucleoprotein complex"/>
    <property type="evidence" value="ECO:0007669"/>
    <property type="project" value="UniProtKB-KW"/>
</dbReference>
<organism evidence="6 7">
    <name type="scientific">Candidatus Micrarchaeum acidiphilum ARMAN-2</name>
    <dbReference type="NCBI Taxonomy" id="425595"/>
    <lineage>
        <taxon>Archaea</taxon>
        <taxon>Candidatus Micrarchaeota</taxon>
        <taxon>Candidatus Micrarchaeia</taxon>
        <taxon>Candidatus Micrarchaeales</taxon>
        <taxon>Candidatus Micrarchaeaceae</taxon>
        <taxon>Candidatus Micrarchaeum</taxon>
    </lineage>
</organism>
<evidence type="ECO:0000313" key="6">
    <source>
        <dbReference type="EMBL" id="EET89665.1"/>
    </source>
</evidence>
<dbReference type="AlphaFoldDB" id="C7DI91"/>
<dbReference type="EMBL" id="GG697241">
    <property type="protein sequence ID" value="EET89665.1"/>
    <property type="molecule type" value="Genomic_DNA"/>
</dbReference>
<keyword evidence="3 4" id="KW-0687">Ribonucleoprotein</keyword>
<keyword evidence="2 4" id="KW-0689">Ribosomal protein</keyword>
<dbReference type="HAMAP" id="MF_00349">
    <property type="entry name" value="Ribosomal_eL34"/>
    <property type="match status" value="1"/>
</dbReference>
<comment type="similarity">
    <text evidence="1 4">Belongs to the eukaryotic ribosomal protein eL34 family.</text>
</comment>
<evidence type="ECO:0000256" key="5">
    <source>
        <dbReference type="SAM" id="MobiDB-lite"/>
    </source>
</evidence>
<protein>
    <recommendedName>
        <fullName evidence="4">Large ribosomal subunit protein eL34</fullName>
    </recommendedName>
</protein>
<feature type="compositionally biased region" description="Basic residues" evidence="5">
    <location>
        <begin position="1"/>
        <end position="16"/>
    </location>
</feature>
<dbReference type="Proteomes" id="UP000332487">
    <property type="component" value="Unassembled WGS sequence"/>
</dbReference>
<evidence type="ECO:0000256" key="2">
    <source>
        <dbReference type="ARBA" id="ARBA00022980"/>
    </source>
</evidence>
<dbReference type="GO" id="GO:0005840">
    <property type="term" value="C:ribosome"/>
    <property type="evidence" value="ECO:0007669"/>
    <property type="project" value="UniProtKB-KW"/>
</dbReference>
<dbReference type="GO" id="GO:0003735">
    <property type="term" value="F:structural constituent of ribosome"/>
    <property type="evidence" value="ECO:0007669"/>
    <property type="project" value="InterPro"/>
</dbReference>
<evidence type="ECO:0000256" key="3">
    <source>
        <dbReference type="ARBA" id="ARBA00023274"/>
    </source>
</evidence>
<dbReference type="Gene3D" id="6.20.340.10">
    <property type="match status" value="1"/>
</dbReference>
<keyword evidence="7" id="KW-1185">Reference proteome</keyword>
<evidence type="ECO:0000256" key="1">
    <source>
        <dbReference type="ARBA" id="ARBA00009875"/>
    </source>
</evidence>
<reference evidence="6 7" key="1">
    <citation type="journal article" date="2009" name="Genome Biol.">
        <title>Community-wide analysis of microbial genome sequence signatures.</title>
        <authorList>
            <person name="Dick G.J."/>
            <person name="Andersson A.F."/>
            <person name="Baker B.J."/>
            <person name="Simmons S.L."/>
            <person name="Thomas B.C."/>
            <person name="Yelton A.P."/>
            <person name="Banfield J.F."/>
        </authorList>
    </citation>
    <scope>NUCLEOTIDE SEQUENCE [LARGE SCALE GENOMIC DNA]</scope>
    <source>
        <strain evidence="6">ARMAN-2</strain>
    </source>
</reference>
<dbReference type="GO" id="GO:0006412">
    <property type="term" value="P:translation"/>
    <property type="evidence" value="ECO:0007669"/>
    <property type="project" value="UniProtKB-UniRule"/>
</dbReference>
<accession>C7DI91</accession>
<dbReference type="InterPro" id="IPR038562">
    <property type="entry name" value="Ribosomal_eL34_C_sf"/>
</dbReference>
<name>C7DI91_MICA2</name>
<evidence type="ECO:0000256" key="4">
    <source>
        <dbReference type="HAMAP-Rule" id="MF_00349"/>
    </source>
</evidence>
<dbReference type="Pfam" id="PF01199">
    <property type="entry name" value="Ribosomal_L34e"/>
    <property type="match status" value="1"/>
</dbReference>
<sequence>MPKPRYRSHSFKKVQRVTKSGRNVTHYRRGKNAEPKCGICGAELNGIGTRGGKSRKTTSRIFGGVLCSKCTAEVVKLESRIENGDMKLDDIRMKQRAFVLQLMAH</sequence>
<feature type="region of interest" description="Disordered" evidence="5">
    <location>
        <begin position="1"/>
        <end position="21"/>
    </location>
</feature>
<dbReference type="InterPro" id="IPR008195">
    <property type="entry name" value="Ribosomal_eL34"/>
</dbReference>
<reference evidence="6 7" key="2">
    <citation type="journal article" date="2010" name="Proc. Natl. Acad. Sci. U.S.A.">
        <title>Enigmatic, ultrasmall, uncultivated Archaea.</title>
        <authorList>
            <person name="Baker B.J."/>
            <person name="Comolli L.R."/>
            <person name="Dick G.J."/>
            <person name="Hauser L.J."/>
            <person name="Hyatt D."/>
            <person name="Dill B.D."/>
            <person name="Land M.L."/>
            <person name="Verberkmoes N.C."/>
            <person name="Hettich R.L."/>
            <person name="Banfield J.F."/>
        </authorList>
    </citation>
    <scope>NUCLEOTIDE SEQUENCE [LARGE SCALE GENOMIC DNA]</scope>
    <source>
        <strain evidence="6">ARMAN-2</strain>
    </source>
</reference>
<proteinExistence type="inferred from homology"/>